<dbReference type="RefSeq" id="WP_263595235.1">
    <property type="nucleotide sequence ID" value="NZ_CP107020.1"/>
</dbReference>
<dbReference type="Proteomes" id="UP001164305">
    <property type="component" value="Chromosome"/>
</dbReference>
<keyword evidence="2" id="KW-0418">Kinase</keyword>
<keyword evidence="2" id="KW-0808">Transferase</keyword>
<dbReference type="InterPro" id="IPR002731">
    <property type="entry name" value="ATPase_BadF"/>
</dbReference>
<dbReference type="GO" id="GO:0016301">
    <property type="term" value="F:kinase activity"/>
    <property type="evidence" value="ECO:0007669"/>
    <property type="project" value="UniProtKB-KW"/>
</dbReference>
<dbReference type="InterPro" id="IPR043129">
    <property type="entry name" value="ATPase_NBD"/>
</dbReference>
<reference evidence="2" key="1">
    <citation type="submission" date="2022-10" db="EMBL/GenBank/DDBJ databases">
        <title>Whole-Genome Sequencing of Brachybacterium huguangmaarense BRM-3, Isolated from Betula schmidtii.</title>
        <authorList>
            <person name="Haam D."/>
        </authorList>
    </citation>
    <scope>NUCLEOTIDE SEQUENCE</scope>
    <source>
        <strain evidence="2">BRM-3</strain>
    </source>
</reference>
<dbReference type="EMBL" id="CP107020">
    <property type="protein sequence ID" value="UYG18029.1"/>
    <property type="molecule type" value="Genomic_DNA"/>
</dbReference>
<organism evidence="2 3">
    <name type="scientific">Brachybacterium huguangmaarense</name>
    <dbReference type="NCBI Taxonomy" id="1652028"/>
    <lineage>
        <taxon>Bacteria</taxon>
        <taxon>Bacillati</taxon>
        <taxon>Actinomycetota</taxon>
        <taxon>Actinomycetes</taxon>
        <taxon>Micrococcales</taxon>
        <taxon>Dermabacteraceae</taxon>
        <taxon>Brachybacterium</taxon>
    </lineage>
</organism>
<evidence type="ECO:0000313" key="2">
    <source>
        <dbReference type="EMBL" id="UYG18029.1"/>
    </source>
</evidence>
<protein>
    <submittedName>
        <fullName evidence="2">N-acetylglucosamine kinase</fullName>
    </submittedName>
</protein>
<name>A0ABY6G495_9MICO</name>
<feature type="domain" description="ATPase BadF/BadG/BcrA/BcrD type" evidence="1">
    <location>
        <begin position="12"/>
        <end position="180"/>
    </location>
</feature>
<evidence type="ECO:0000259" key="1">
    <source>
        <dbReference type="Pfam" id="PF01869"/>
    </source>
</evidence>
<dbReference type="Pfam" id="PF01869">
    <property type="entry name" value="BcrAD_BadFG"/>
    <property type="match status" value="1"/>
</dbReference>
<dbReference type="Gene3D" id="3.30.420.40">
    <property type="match status" value="2"/>
</dbReference>
<dbReference type="SUPFAM" id="SSF53067">
    <property type="entry name" value="Actin-like ATPase domain"/>
    <property type="match status" value="1"/>
</dbReference>
<dbReference type="PANTHER" id="PTHR43190:SF3">
    <property type="entry name" value="N-ACETYL-D-GLUCOSAMINE KINASE"/>
    <property type="match status" value="1"/>
</dbReference>
<evidence type="ECO:0000313" key="3">
    <source>
        <dbReference type="Proteomes" id="UP001164305"/>
    </source>
</evidence>
<gene>
    <name evidence="2" type="ORF">BRM3_06335</name>
</gene>
<sequence length="310" mass="31602">MTGPGALVLAADIGGTSSRIALGPVGPVPEPVLGPGCNIRSSGPDALSSLVSTIRTALAGRHGADVGRAVLAVSGAGPARHAEITDAVRALLAPLGIAPERVEVTDDQHAAFRSGDVGEDGVLLLSGTGAVAARFEGGRLVRRVDGMGWLLGDIGSAVWLGRHVLEAVAADIDGRRPRTALTEALGDVLDLELRDGIDTPTGDVRQDLIRALDGLTPAQWGRFAPLPGQTLPDPVSRKILDRAIRALSQNVRRLDPGAELPLVLAGSVLCSGGPIRDELICGFEAAGHPAIAIAPSGIEGAWLLAGGRAA</sequence>
<keyword evidence="3" id="KW-1185">Reference proteome</keyword>
<proteinExistence type="predicted"/>
<dbReference type="PANTHER" id="PTHR43190">
    <property type="entry name" value="N-ACETYL-D-GLUCOSAMINE KINASE"/>
    <property type="match status" value="1"/>
</dbReference>
<accession>A0ABY6G495</accession>
<dbReference type="InterPro" id="IPR052519">
    <property type="entry name" value="Euk-type_GlcNAc_Kinase"/>
</dbReference>